<accession>A0ABD3I112</accession>
<sequence length="326" mass="36277">MLTTELDTLQVAAELGEGKKGDIRVIELDVSKTTEKLGRFRKTAVLLQALESSPSRDRVVAWVKDTMEIRLGVQISQVKALGQKEFLIVFASEEDRPKVAWVELQNLPPFLQDQAEQMLAAIGQVVHHSLDKQDEMRYANVRGCFLVDDGQTMLEVPVITEKVQLPIEAKKYRILGVHKSTKFKRLIAKTQSLGNSDIDPLMRDPDDTVCGDKQSLARRGRAPKKKEEGKSKRKNMDLGWLDGEGSSNGDEPPRPGPEVSSGGSRRVLGELDVNRGHMTQQGSLAMDSEDEIFCENTIREDGLLQVRQVLEKLSQVSGSMSGKENQ</sequence>
<keyword evidence="3" id="KW-1185">Reference proteome</keyword>
<protein>
    <submittedName>
        <fullName evidence="2">Uncharacterized protein</fullName>
    </submittedName>
</protein>
<name>A0ABD3I112_9MARC</name>
<evidence type="ECO:0000313" key="3">
    <source>
        <dbReference type="Proteomes" id="UP001633002"/>
    </source>
</evidence>
<feature type="region of interest" description="Disordered" evidence="1">
    <location>
        <begin position="195"/>
        <end position="266"/>
    </location>
</feature>
<dbReference type="Proteomes" id="UP001633002">
    <property type="component" value="Unassembled WGS sequence"/>
</dbReference>
<reference evidence="2 3" key="1">
    <citation type="submission" date="2024-09" db="EMBL/GenBank/DDBJ databases">
        <title>Chromosome-scale assembly of Riccia sorocarpa.</title>
        <authorList>
            <person name="Paukszto L."/>
        </authorList>
    </citation>
    <scope>NUCLEOTIDE SEQUENCE [LARGE SCALE GENOMIC DNA]</scope>
    <source>
        <strain evidence="2">LP-2024</strain>
        <tissue evidence="2">Aerial parts of the thallus</tissue>
    </source>
</reference>
<feature type="compositionally biased region" description="Basic and acidic residues" evidence="1">
    <location>
        <begin position="225"/>
        <end position="236"/>
    </location>
</feature>
<comment type="caution">
    <text evidence="2">The sequence shown here is derived from an EMBL/GenBank/DDBJ whole genome shotgun (WGS) entry which is preliminary data.</text>
</comment>
<evidence type="ECO:0000313" key="2">
    <source>
        <dbReference type="EMBL" id="KAL3697408.1"/>
    </source>
</evidence>
<evidence type="ECO:0000256" key="1">
    <source>
        <dbReference type="SAM" id="MobiDB-lite"/>
    </source>
</evidence>
<gene>
    <name evidence="2" type="ORF">R1sor_011484</name>
</gene>
<dbReference type="AlphaFoldDB" id="A0ABD3I112"/>
<proteinExistence type="predicted"/>
<dbReference type="EMBL" id="JBJQOH010000002">
    <property type="protein sequence ID" value="KAL3697408.1"/>
    <property type="molecule type" value="Genomic_DNA"/>
</dbReference>
<organism evidence="2 3">
    <name type="scientific">Riccia sorocarpa</name>
    <dbReference type="NCBI Taxonomy" id="122646"/>
    <lineage>
        <taxon>Eukaryota</taxon>
        <taxon>Viridiplantae</taxon>
        <taxon>Streptophyta</taxon>
        <taxon>Embryophyta</taxon>
        <taxon>Marchantiophyta</taxon>
        <taxon>Marchantiopsida</taxon>
        <taxon>Marchantiidae</taxon>
        <taxon>Marchantiales</taxon>
        <taxon>Ricciaceae</taxon>
        <taxon>Riccia</taxon>
    </lineage>
</organism>